<dbReference type="PANTHER" id="PTHR37306">
    <property type="entry name" value="COLICIN V PRODUCTION PROTEIN"/>
    <property type="match status" value="1"/>
</dbReference>
<evidence type="ECO:0000256" key="5">
    <source>
        <dbReference type="SAM" id="Phobius"/>
    </source>
</evidence>
<sequence length="181" mass="19901">MGAIDIVILILLAIGAYSGYKQGLFIGILSIVAFIIGIVFAFKFMHWGAEILAERVESLSFMLPFVSFLIIFLIVTITLRILAYLVKKTLDLTILGTFDNFAGAVLGILKWAFMLSLLIWAAQSFGIEIPKKKLEESTLYDVLEPFAPMVIDGVGVITPAIQDAVERINELVIESQDAATD</sequence>
<evidence type="ECO:0000256" key="2">
    <source>
        <dbReference type="ARBA" id="ARBA00022692"/>
    </source>
</evidence>
<dbReference type="Proteomes" id="UP000647133">
    <property type="component" value="Unassembled WGS sequence"/>
</dbReference>
<feature type="transmembrane region" description="Helical" evidence="5">
    <location>
        <begin position="28"/>
        <end position="49"/>
    </location>
</feature>
<reference evidence="6 7" key="1">
    <citation type="submission" date="2020-09" db="EMBL/GenBank/DDBJ databases">
        <title>Echinicola sp. CAU 1574 isolated from sand of Sido Beach.</title>
        <authorList>
            <person name="Kim W."/>
        </authorList>
    </citation>
    <scope>NUCLEOTIDE SEQUENCE [LARGE SCALE GENOMIC DNA]</scope>
    <source>
        <strain evidence="6 7">CAU 1574</strain>
    </source>
</reference>
<feature type="transmembrane region" description="Helical" evidence="5">
    <location>
        <begin position="61"/>
        <end position="86"/>
    </location>
</feature>
<protein>
    <submittedName>
        <fullName evidence="6">CvpA family protein</fullName>
    </submittedName>
</protein>
<evidence type="ECO:0000256" key="4">
    <source>
        <dbReference type="ARBA" id="ARBA00023136"/>
    </source>
</evidence>
<dbReference type="RefSeq" id="WP_192009237.1">
    <property type="nucleotide sequence ID" value="NZ_JACYTQ010000002.1"/>
</dbReference>
<dbReference type="PANTHER" id="PTHR37306:SF1">
    <property type="entry name" value="COLICIN V PRODUCTION PROTEIN"/>
    <property type="match status" value="1"/>
</dbReference>
<dbReference type="Pfam" id="PF02674">
    <property type="entry name" value="Colicin_V"/>
    <property type="match status" value="1"/>
</dbReference>
<gene>
    <name evidence="6" type="ORF">IFO69_06350</name>
</gene>
<dbReference type="InterPro" id="IPR003825">
    <property type="entry name" value="Colicin-V_CvpA"/>
</dbReference>
<feature type="transmembrane region" description="Helical" evidence="5">
    <location>
        <begin position="101"/>
        <end position="122"/>
    </location>
</feature>
<keyword evidence="4 5" id="KW-0472">Membrane</keyword>
<evidence type="ECO:0000256" key="1">
    <source>
        <dbReference type="ARBA" id="ARBA00004141"/>
    </source>
</evidence>
<evidence type="ECO:0000313" key="6">
    <source>
        <dbReference type="EMBL" id="MBD8488363.1"/>
    </source>
</evidence>
<organism evidence="6 7">
    <name type="scientific">Echinicola arenosa</name>
    <dbReference type="NCBI Taxonomy" id="2774144"/>
    <lineage>
        <taxon>Bacteria</taxon>
        <taxon>Pseudomonadati</taxon>
        <taxon>Bacteroidota</taxon>
        <taxon>Cytophagia</taxon>
        <taxon>Cytophagales</taxon>
        <taxon>Cyclobacteriaceae</taxon>
        <taxon>Echinicola</taxon>
    </lineage>
</organism>
<proteinExistence type="predicted"/>
<comment type="caution">
    <text evidence="6">The sequence shown here is derived from an EMBL/GenBank/DDBJ whole genome shotgun (WGS) entry which is preliminary data.</text>
</comment>
<keyword evidence="3 5" id="KW-1133">Transmembrane helix</keyword>
<name>A0ABR9AHV0_9BACT</name>
<dbReference type="EMBL" id="JACYTQ010000002">
    <property type="protein sequence ID" value="MBD8488363.1"/>
    <property type="molecule type" value="Genomic_DNA"/>
</dbReference>
<evidence type="ECO:0000256" key="3">
    <source>
        <dbReference type="ARBA" id="ARBA00022989"/>
    </source>
</evidence>
<accession>A0ABR9AHV0</accession>
<keyword evidence="2 5" id="KW-0812">Transmembrane</keyword>
<evidence type="ECO:0000313" key="7">
    <source>
        <dbReference type="Proteomes" id="UP000647133"/>
    </source>
</evidence>
<comment type="subcellular location">
    <subcellularLocation>
        <location evidence="1">Membrane</location>
        <topology evidence="1">Multi-pass membrane protein</topology>
    </subcellularLocation>
</comment>
<keyword evidence="7" id="KW-1185">Reference proteome</keyword>